<evidence type="ECO:0000259" key="4">
    <source>
        <dbReference type="PROSITE" id="PS50949"/>
    </source>
</evidence>
<dbReference type="SUPFAM" id="SSF46785">
    <property type="entry name" value="Winged helix' DNA-binding domain"/>
    <property type="match status" value="1"/>
</dbReference>
<proteinExistence type="predicted"/>
<comment type="caution">
    <text evidence="5">The sequence shown here is derived from an EMBL/GenBank/DDBJ whole genome shotgun (WGS) entry which is preliminary data.</text>
</comment>
<dbReference type="EMBL" id="JAAKZF010000090">
    <property type="protein sequence ID" value="NGO55292.1"/>
    <property type="molecule type" value="Genomic_DNA"/>
</dbReference>
<evidence type="ECO:0000313" key="6">
    <source>
        <dbReference type="Proteomes" id="UP001642900"/>
    </source>
</evidence>
<feature type="domain" description="HTH gntR-type" evidence="4">
    <location>
        <begin position="18"/>
        <end position="86"/>
    </location>
</feature>
<dbReference type="Gene3D" id="1.20.120.530">
    <property type="entry name" value="GntR ligand-binding domain-like"/>
    <property type="match status" value="1"/>
</dbReference>
<keyword evidence="2" id="KW-0238">DNA-binding</keyword>
<evidence type="ECO:0000256" key="2">
    <source>
        <dbReference type="ARBA" id="ARBA00023125"/>
    </source>
</evidence>
<dbReference type="Pfam" id="PF00392">
    <property type="entry name" value="GntR"/>
    <property type="match status" value="1"/>
</dbReference>
<sequence>MTATASLPQLTAISTNERATPSLVYRSLLRSIRDGLMVPGARLPNERELAQQLKTSRTAVRSALSTMERQGLVRRRVGSGTFLTDDAHDVFSRMDQTNAASHEAVPSFAEIIEGRLLFEPAMMHLVVSRVQDGEIVEMRRVLDEVLAAPTWEDFKESIYALHRRIFASTKNKFLEQIMSSILDDRRAVLFDGHDTDKPAPDAVRQQTHKDLRAIVDAIADRSGKRAEELVSDHLMRILATINIWQ</sequence>
<dbReference type="GO" id="GO:0003677">
    <property type="term" value="F:DNA binding"/>
    <property type="evidence" value="ECO:0007669"/>
    <property type="project" value="UniProtKB-KW"/>
</dbReference>
<name>A0A6G4WKF8_9HYPH</name>
<keyword evidence="3" id="KW-0804">Transcription</keyword>
<dbReference type="RefSeq" id="WP_165033649.1">
    <property type="nucleotide sequence ID" value="NZ_JAAKZF010000090.1"/>
</dbReference>
<accession>A0A6G4WKF8</accession>
<dbReference type="CDD" id="cd07377">
    <property type="entry name" value="WHTH_GntR"/>
    <property type="match status" value="1"/>
</dbReference>
<dbReference type="PANTHER" id="PTHR43537">
    <property type="entry name" value="TRANSCRIPTIONAL REGULATOR, GNTR FAMILY"/>
    <property type="match status" value="1"/>
</dbReference>
<dbReference type="SUPFAM" id="SSF48008">
    <property type="entry name" value="GntR ligand-binding domain-like"/>
    <property type="match status" value="1"/>
</dbReference>
<dbReference type="GO" id="GO:0003700">
    <property type="term" value="F:DNA-binding transcription factor activity"/>
    <property type="evidence" value="ECO:0007669"/>
    <property type="project" value="InterPro"/>
</dbReference>
<dbReference type="Gene3D" id="1.10.10.10">
    <property type="entry name" value="Winged helix-like DNA-binding domain superfamily/Winged helix DNA-binding domain"/>
    <property type="match status" value="1"/>
</dbReference>
<evidence type="ECO:0000256" key="3">
    <source>
        <dbReference type="ARBA" id="ARBA00023163"/>
    </source>
</evidence>
<dbReference type="SMART" id="SM00895">
    <property type="entry name" value="FCD"/>
    <property type="match status" value="1"/>
</dbReference>
<keyword evidence="6" id="KW-1185">Reference proteome</keyword>
<evidence type="ECO:0000313" key="5">
    <source>
        <dbReference type="EMBL" id="NGO55292.1"/>
    </source>
</evidence>
<dbReference type="PRINTS" id="PR00035">
    <property type="entry name" value="HTHGNTR"/>
</dbReference>
<dbReference type="InterPro" id="IPR011711">
    <property type="entry name" value="GntR_C"/>
</dbReference>
<keyword evidence="1" id="KW-0805">Transcription regulation</keyword>
<dbReference type="InterPro" id="IPR000524">
    <property type="entry name" value="Tscrpt_reg_HTH_GntR"/>
</dbReference>
<dbReference type="SMART" id="SM00345">
    <property type="entry name" value="HTH_GNTR"/>
    <property type="match status" value="1"/>
</dbReference>
<dbReference type="InterPro" id="IPR036388">
    <property type="entry name" value="WH-like_DNA-bd_sf"/>
</dbReference>
<dbReference type="InterPro" id="IPR036390">
    <property type="entry name" value="WH_DNA-bd_sf"/>
</dbReference>
<dbReference type="Proteomes" id="UP001642900">
    <property type="component" value="Unassembled WGS sequence"/>
</dbReference>
<reference evidence="5 6" key="1">
    <citation type="submission" date="2020-02" db="EMBL/GenBank/DDBJ databases">
        <title>Genome sequence of strain CCNWXJ40-4.</title>
        <authorList>
            <person name="Gao J."/>
            <person name="Sun J."/>
        </authorList>
    </citation>
    <scope>NUCLEOTIDE SEQUENCE [LARGE SCALE GENOMIC DNA]</scope>
    <source>
        <strain evidence="5 6">CCNWXJ 40-4</strain>
    </source>
</reference>
<dbReference type="PROSITE" id="PS50949">
    <property type="entry name" value="HTH_GNTR"/>
    <property type="match status" value="1"/>
</dbReference>
<dbReference type="AlphaFoldDB" id="A0A6G4WKF8"/>
<dbReference type="PANTHER" id="PTHR43537:SF5">
    <property type="entry name" value="UXU OPERON TRANSCRIPTIONAL REGULATOR"/>
    <property type="match status" value="1"/>
</dbReference>
<gene>
    <name evidence="5" type="ORF">G6N73_30220</name>
</gene>
<dbReference type="Pfam" id="PF07729">
    <property type="entry name" value="FCD"/>
    <property type="match status" value="1"/>
</dbReference>
<organism evidence="5 6">
    <name type="scientific">Allomesorhizobium camelthorni</name>
    <dbReference type="NCBI Taxonomy" id="475069"/>
    <lineage>
        <taxon>Bacteria</taxon>
        <taxon>Pseudomonadati</taxon>
        <taxon>Pseudomonadota</taxon>
        <taxon>Alphaproteobacteria</taxon>
        <taxon>Hyphomicrobiales</taxon>
        <taxon>Phyllobacteriaceae</taxon>
        <taxon>Allomesorhizobium</taxon>
    </lineage>
</organism>
<dbReference type="InterPro" id="IPR008920">
    <property type="entry name" value="TF_FadR/GntR_C"/>
</dbReference>
<protein>
    <submittedName>
        <fullName evidence="5">FadR family transcriptional regulator</fullName>
    </submittedName>
</protein>
<evidence type="ECO:0000256" key="1">
    <source>
        <dbReference type="ARBA" id="ARBA00023015"/>
    </source>
</evidence>